<keyword evidence="6" id="KW-0226">DNA condensation</keyword>
<feature type="region of interest" description="Disordered" evidence="8">
    <location>
        <begin position="1"/>
        <end position="22"/>
    </location>
</feature>
<feature type="region of interest" description="Disordered" evidence="8">
    <location>
        <begin position="695"/>
        <end position="716"/>
    </location>
</feature>
<keyword evidence="5" id="KW-0498">Mitosis</keyword>
<keyword evidence="11" id="KW-1185">Reference proteome</keyword>
<dbReference type="InterPro" id="IPR011989">
    <property type="entry name" value="ARM-like"/>
</dbReference>
<dbReference type="OrthoDB" id="27187at2759"/>
<dbReference type="GO" id="GO:0000796">
    <property type="term" value="C:condensin complex"/>
    <property type="evidence" value="ECO:0007669"/>
    <property type="project" value="InterPro"/>
</dbReference>
<dbReference type="PANTHER" id="PTHR14418:SF5">
    <property type="entry name" value="CONDENSIN COMPLEX SUBUNIT 3"/>
    <property type="match status" value="1"/>
</dbReference>
<feature type="compositionally biased region" description="Gly residues" evidence="8">
    <location>
        <begin position="910"/>
        <end position="924"/>
    </location>
</feature>
<accession>A0A9W7B1S9</accession>
<proteinExistence type="inferred from homology"/>
<gene>
    <name evidence="10" type="ORF">TrST_g4746</name>
</gene>
<comment type="caution">
    <text evidence="10">The sequence shown here is derived from an EMBL/GenBank/DDBJ whole genome shotgun (WGS) entry which is preliminary data.</text>
</comment>
<dbReference type="SUPFAM" id="SSF48371">
    <property type="entry name" value="ARM repeat"/>
    <property type="match status" value="1"/>
</dbReference>
<dbReference type="InterPro" id="IPR025977">
    <property type="entry name" value="Cnd3_C"/>
</dbReference>
<dbReference type="EMBL" id="BRXY01000273">
    <property type="protein sequence ID" value="GMH82806.1"/>
    <property type="molecule type" value="Genomic_DNA"/>
</dbReference>
<organism evidence="10 11">
    <name type="scientific">Triparma strigata</name>
    <dbReference type="NCBI Taxonomy" id="1606541"/>
    <lineage>
        <taxon>Eukaryota</taxon>
        <taxon>Sar</taxon>
        <taxon>Stramenopiles</taxon>
        <taxon>Ochrophyta</taxon>
        <taxon>Bolidophyceae</taxon>
        <taxon>Parmales</taxon>
        <taxon>Triparmaceae</taxon>
        <taxon>Triparma</taxon>
    </lineage>
</organism>
<dbReference type="GO" id="GO:0051301">
    <property type="term" value="P:cell division"/>
    <property type="evidence" value="ECO:0007669"/>
    <property type="project" value="UniProtKB-KW"/>
</dbReference>
<evidence type="ECO:0000256" key="7">
    <source>
        <dbReference type="ARBA" id="ARBA00023306"/>
    </source>
</evidence>
<evidence type="ECO:0000256" key="3">
    <source>
        <dbReference type="ARBA" id="ARBA00022454"/>
    </source>
</evidence>
<reference evidence="11" key="1">
    <citation type="journal article" date="2023" name="Commun. Biol.">
        <title>Genome analysis of Parmales, the sister group of diatoms, reveals the evolutionary specialization of diatoms from phago-mixotrophs to photoautotrophs.</title>
        <authorList>
            <person name="Ban H."/>
            <person name="Sato S."/>
            <person name="Yoshikawa S."/>
            <person name="Yamada K."/>
            <person name="Nakamura Y."/>
            <person name="Ichinomiya M."/>
            <person name="Sato N."/>
            <person name="Blanc-Mathieu R."/>
            <person name="Endo H."/>
            <person name="Kuwata A."/>
            <person name="Ogata H."/>
        </authorList>
    </citation>
    <scope>NUCLEOTIDE SEQUENCE [LARGE SCALE GENOMIC DNA]</scope>
    <source>
        <strain evidence="11">NIES 3701</strain>
    </source>
</reference>
<evidence type="ECO:0000256" key="5">
    <source>
        <dbReference type="ARBA" id="ARBA00022776"/>
    </source>
</evidence>
<feature type="region of interest" description="Disordered" evidence="8">
    <location>
        <begin position="905"/>
        <end position="960"/>
    </location>
</feature>
<keyword evidence="7" id="KW-0131">Cell cycle</keyword>
<evidence type="ECO:0000256" key="8">
    <source>
        <dbReference type="SAM" id="MobiDB-lite"/>
    </source>
</evidence>
<evidence type="ECO:0000256" key="4">
    <source>
        <dbReference type="ARBA" id="ARBA00022618"/>
    </source>
</evidence>
<dbReference type="AlphaFoldDB" id="A0A9W7B1S9"/>
<name>A0A9W7B1S9_9STRA</name>
<dbReference type="Proteomes" id="UP001165085">
    <property type="component" value="Unassembled WGS sequence"/>
</dbReference>
<comment type="similarity">
    <text evidence="2">Belongs to the CND3 (condensin subunit 3) family.</text>
</comment>
<evidence type="ECO:0000256" key="6">
    <source>
        <dbReference type="ARBA" id="ARBA00023067"/>
    </source>
</evidence>
<evidence type="ECO:0000259" key="9">
    <source>
        <dbReference type="Pfam" id="PF12719"/>
    </source>
</evidence>
<dbReference type="InterPro" id="IPR016024">
    <property type="entry name" value="ARM-type_fold"/>
</dbReference>
<evidence type="ECO:0000313" key="10">
    <source>
        <dbReference type="EMBL" id="GMH82806.1"/>
    </source>
</evidence>
<dbReference type="GO" id="GO:0007076">
    <property type="term" value="P:mitotic chromosome condensation"/>
    <property type="evidence" value="ECO:0007669"/>
    <property type="project" value="InterPro"/>
</dbReference>
<feature type="compositionally biased region" description="Basic and acidic residues" evidence="8">
    <location>
        <begin position="947"/>
        <end position="960"/>
    </location>
</feature>
<keyword evidence="4" id="KW-0132">Cell division</keyword>
<feature type="domain" description="Nuclear condensin complex subunit 3 C-terminal" evidence="9">
    <location>
        <begin position="524"/>
        <end position="804"/>
    </location>
</feature>
<protein>
    <recommendedName>
        <fullName evidence="9">Nuclear condensin complex subunit 3 C-terminal domain-containing protein</fullName>
    </recommendedName>
</protein>
<keyword evidence="3" id="KW-0158">Chromosome</keyword>
<dbReference type="InterPro" id="IPR027165">
    <property type="entry name" value="CND3"/>
</dbReference>
<dbReference type="Gene3D" id="1.25.10.10">
    <property type="entry name" value="Leucine-rich Repeat Variant"/>
    <property type="match status" value="1"/>
</dbReference>
<evidence type="ECO:0000313" key="11">
    <source>
        <dbReference type="Proteomes" id="UP001165085"/>
    </source>
</evidence>
<evidence type="ECO:0000256" key="1">
    <source>
        <dbReference type="ARBA" id="ARBA00004286"/>
    </source>
</evidence>
<evidence type="ECO:0000256" key="2">
    <source>
        <dbReference type="ARBA" id="ARBA00006533"/>
    </source>
</evidence>
<sequence length="960" mass="103477">MPARSKSKVDDLPPPPPSSTLVGLSVDYMRREFDAHQRSPSSVPAPNRAVSIAKALVTYGQKSCPPSLVEEIISSFVDLALLAPRCETVPATSALSLTLELCSQTAFDTAGLVPSLDFLLYCGLLRLPSSDDLVRARATTLIGDTLRRMGDMQEDGVIEEETFDLVHEALFPRLDDKNVAVRSAAVYACSMLQDSGDGDDELTKKLMYMCTHDASPVVRAAATKACVVTRYTLPTIICRVRDVSNSVRVAALDVLKNEVDCRLMTDLERVVVLRSGLTPRCEVTYLAASRMLCCGWLKSLGYSLLNLLKLLDVANNEAECELVIKAIIAAPTNATLKELSSNEVKAYNAALNNPIEVNNLTIESALLFRVKVDNVKESDVHANKKQELVEELMPDTPVICSMITKHLGRYVEASLKQDADADEDDEEDLDESFVCLQLLKLARNADFADESGRKQMLSLLNSMLCSVQSPDELVEPSIRALAVAHQSEAEYIQRIHDIIAEVSDYDAESEDVDAHDAAFRQLRIVSVVGVVLEHTKRNLEDPQIASLSDTILPAFASADAVVREAAVICLGKYALLGLNAAMEFRPLLLGMVNNVEEETSIRAQALLAMSDLAMLWPVMLEETDAMDMATCQMNKVSLPELLASFLDNAQGPMVVIAAEICCKLMLMGRIQDNTTLAKLVVTYFDPLFSSRIEAQKASGGDQEGEEEENLAKDVAAASQKQLEADTDDATAVGSPIRLQQMLSLFFNALVTLRGGEQMGNSTTEVLRLVSEQWKAGGAATESSRRSRRAKVADKIALDKVVSFVANSSGCYGDVALETCQYIIDESAKPGGLAGDVIKDLAKSLSGMSVEKEFIDLPLLRECGGDVENILEETGAGNKTLAKSFSKFLTCCDDALEEVARMKLTEEEGKVGGGGGGEGGGGGGGDGDENAISMAKGAKGKGKGKGKGVGDRKKVLSEVQA</sequence>
<dbReference type="Pfam" id="PF12719">
    <property type="entry name" value="Cnd3"/>
    <property type="match status" value="1"/>
</dbReference>
<dbReference type="PANTHER" id="PTHR14418">
    <property type="entry name" value="CONDENSIN COMPLEX SUBUNIT 3-RELATED"/>
    <property type="match status" value="1"/>
</dbReference>
<dbReference type="GO" id="GO:0000793">
    <property type="term" value="C:condensed chromosome"/>
    <property type="evidence" value="ECO:0007669"/>
    <property type="project" value="TreeGrafter"/>
</dbReference>
<comment type="subcellular location">
    <subcellularLocation>
        <location evidence="1">Chromosome</location>
    </subcellularLocation>
</comment>